<sequence>MQSAYKKHTSPYPKFHIFTLSLYVDKLQYYVLVLYKIHKCIAHVFYYFFLHSSYDIFCLL</sequence>
<comment type="caution">
    <text evidence="1">The sequence shown here is derived from an EMBL/GenBank/DDBJ whole genome shotgun (WGS) entry which is preliminary data.</text>
</comment>
<organism evidence="1 2">
    <name type="scientific">Gigaspora rosea</name>
    <dbReference type="NCBI Taxonomy" id="44941"/>
    <lineage>
        <taxon>Eukaryota</taxon>
        <taxon>Fungi</taxon>
        <taxon>Fungi incertae sedis</taxon>
        <taxon>Mucoromycota</taxon>
        <taxon>Glomeromycotina</taxon>
        <taxon>Glomeromycetes</taxon>
        <taxon>Diversisporales</taxon>
        <taxon>Gigasporaceae</taxon>
        <taxon>Gigaspora</taxon>
    </lineage>
</organism>
<reference evidence="1 2" key="1">
    <citation type="submission" date="2018-06" db="EMBL/GenBank/DDBJ databases">
        <title>Comparative genomics reveals the genomic features of Rhizophagus irregularis, R. cerebriforme, R. diaphanum and Gigaspora rosea, and their symbiotic lifestyle signature.</title>
        <authorList>
            <person name="Morin E."/>
            <person name="San Clemente H."/>
            <person name="Chen E.C.H."/>
            <person name="De La Providencia I."/>
            <person name="Hainaut M."/>
            <person name="Kuo A."/>
            <person name="Kohler A."/>
            <person name="Murat C."/>
            <person name="Tang N."/>
            <person name="Roy S."/>
            <person name="Loubradou J."/>
            <person name="Henrissat B."/>
            <person name="Grigoriev I.V."/>
            <person name="Corradi N."/>
            <person name="Roux C."/>
            <person name="Martin F.M."/>
        </authorList>
    </citation>
    <scope>NUCLEOTIDE SEQUENCE [LARGE SCALE GENOMIC DNA]</scope>
    <source>
        <strain evidence="1 2">DAOM 194757</strain>
    </source>
</reference>
<gene>
    <name evidence="1" type="ORF">C2G38_2115760</name>
</gene>
<keyword evidence="2" id="KW-1185">Reference proteome</keyword>
<dbReference type="AlphaFoldDB" id="A0A397UA54"/>
<name>A0A397UA54_9GLOM</name>
<dbReference type="Proteomes" id="UP000266673">
    <property type="component" value="Unassembled WGS sequence"/>
</dbReference>
<protein>
    <submittedName>
        <fullName evidence="1">Uncharacterized protein</fullName>
    </submittedName>
</protein>
<evidence type="ECO:0000313" key="2">
    <source>
        <dbReference type="Proteomes" id="UP000266673"/>
    </source>
</evidence>
<dbReference type="EMBL" id="QKWP01001792">
    <property type="protein sequence ID" value="RIB06571.1"/>
    <property type="molecule type" value="Genomic_DNA"/>
</dbReference>
<accession>A0A397UA54</accession>
<proteinExistence type="predicted"/>
<evidence type="ECO:0000313" key="1">
    <source>
        <dbReference type="EMBL" id="RIB06571.1"/>
    </source>
</evidence>